<gene>
    <name evidence="2" type="ORF">CRYO30217_00086</name>
</gene>
<dbReference type="AlphaFoldDB" id="A0A916JJ62"/>
<proteinExistence type="predicted"/>
<evidence type="ECO:0000259" key="1">
    <source>
        <dbReference type="Pfam" id="PF13568"/>
    </source>
</evidence>
<dbReference type="Proteomes" id="UP000683507">
    <property type="component" value="Chromosome"/>
</dbReference>
<protein>
    <recommendedName>
        <fullName evidence="1">Outer membrane protein beta-barrel domain-containing protein</fullName>
    </recommendedName>
</protein>
<evidence type="ECO:0000313" key="2">
    <source>
        <dbReference type="EMBL" id="CAG5076365.1"/>
    </source>
</evidence>
<reference evidence="2" key="1">
    <citation type="submission" date="2021-04" db="EMBL/GenBank/DDBJ databases">
        <authorList>
            <person name="Rodrigo-Torres L."/>
            <person name="Arahal R. D."/>
            <person name="Lucena T."/>
        </authorList>
    </citation>
    <scope>NUCLEOTIDE SEQUENCE</scope>
    <source>
        <strain evidence="2">AS29M-1</strain>
    </source>
</reference>
<organism evidence="2 3">
    <name type="scientific">Parvicella tangerina</name>
    <dbReference type="NCBI Taxonomy" id="2829795"/>
    <lineage>
        <taxon>Bacteria</taxon>
        <taxon>Pseudomonadati</taxon>
        <taxon>Bacteroidota</taxon>
        <taxon>Flavobacteriia</taxon>
        <taxon>Flavobacteriales</taxon>
        <taxon>Parvicellaceae</taxon>
        <taxon>Parvicella</taxon>
    </lineage>
</organism>
<name>A0A916JJ62_9FLAO</name>
<dbReference type="Pfam" id="PF13568">
    <property type="entry name" value="OMP_b-brl_2"/>
    <property type="match status" value="1"/>
</dbReference>
<dbReference type="InterPro" id="IPR025665">
    <property type="entry name" value="Beta-barrel_OMP_2"/>
</dbReference>
<sequence>MRVDRLIILFVITLGSTSLCAQGLFKYFKWTAYSDGPEKMDHLVVDLNHDRFQSLPEGITQSYFSVGVDVQLFHDHPINKKGTVAWALGLGFSGMNVHHNGQLVYRVEDDNVTTELIPFPDGLSIKKNKINLNYLELPFELRFRTMNQSVEERNVANFRFYVGFKGGVLVNSHTKYKDDETKIKVYDIDNLLMYRYGPTLRIGFKKLSFHAFYSLTSIFETGRGPELYPFSIGLSWIRL</sequence>
<dbReference type="RefSeq" id="WP_258540331.1">
    <property type="nucleotide sequence ID" value="NZ_OU015584.1"/>
</dbReference>
<dbReference type="KEGG" id="ptan:CRYO30217_00086"/>
<feature type="domain" description="Outer membrane protein beta-barrel" evidence="1">
    <location>
        <begin position="52"/>
        <end position="220"/>
    </location>
</feature>
<keyword evidence="3" id="KW-1185">Reference proteome</keyword>
<dbReference type="EMBL" id="OU015584">
    <property type="protein sequence ID" value="CAG5076365.1"/>
    <property type="molecule type" value="Genomic_DNA"/>
</dbReference>
<accession>A0A916JJ62</accession>
<evidence type="ECO:0000313" key="3">
    <source>
        <dbReference type="Proteomes" id="UP000683507"/>
    </source>
</evidence>